<evidence type="ECO:0000256" key="6">
    <source>
        <dbReference type="ARBA" id="ARBA00023136"/>
    </source>
</evidence>
<dbReference type="PANTHER" id="PTHR30069">
    <property type="entry name" value="TONB-DEPENDENT OUTER MEMBRANE RECEPTOR"/>
    <property type="match status" value="1"/>
</dbReference>
<evidence type="ECO:0000256" key="3">
    <source>
        <dbReference type="ARBA" id="ARBA00022452"/>
    </source>
</evidence>
<comment type="subcellular location">
    <subcellularLocation>
        <location evidence="1 8">Cell outer membrane</location>
        <topology evidence="1 8">Multi-pass membrane protein</topology>
    </subcellularLocation>
</comment>
<dbReference type="AlphaFoldDB" id="V8C9L6"/>
<evidence type="ECO:0000256" key="5">
    <source>
        <dbReference type="ARBA" id="ARBA00023077"/>
    </source>
</evidence>
<dbReference type="Pfam" id="PF00593">
    <property type="entry name" value="TonB_dep_Rec_b-barrel"/>
    <property type="match status" value="1"/>
</dbReference>
<keyword evidence="7 8" id="KW-0998">Cell outer membrane</keyword>
<dbReference type="SUPFAM" id="SSF56935">
    <property type="entry name" value="Porins"/>
    <property type="match status" value="1"/>
</dbReference>
<dbReference type="Proteomes" id="UP000018731">
    <property type="component" value="Unassembled WGS sequence"/>
</dbReference>
<dbReference type="InterPro" id="IPR039426">
    <property type="entry name" value="TonB-dep_rcpt-like"/>
</dbReference>
<sequence>MFVRAGSLNTASENYTSVRDFYKINNVLSYDTNYDWGKISSYVQYSATLWAQHYDDYRKSQGWNGLLPGSYKGSGVDWSDPTRNQDIVLQSAYNNDFDLGKAGAIIFNGGVYYLFEHIHGGSNNSSYTGPAKSLGMHQAAIFAEGEYLINDYVSTTLGLRLNYSDKFDSFVVPNPRFYVNLNPTQWLTLKGGIASGVLAPTLSYVYDGTMINTRNNTTIYGNTNLKPEQSWNYELSAILDLEPTMLILTGFYTDYSNKIVTDSTIASGQVVDGVQCSPLAGTTGCTFYRNADKAEIYGAELTFKLKPVWFVGFDASYGYTHSKTISGSGAGEPINAVPEHRFTLKPSLRIWNFDFYVRYSGNFRTPIITQSTRTTLGRSFYKDYQLVDLALTYKFLKNYSATFAVNNLLDVKTYTEFVANTNIYQRILPSRNFWLSIKADF</sequence>
<dbReference type="STRING" id="1357400.HMPREF2086_00845"/>
<evidence type="ECO:0000256" key="1">
    <source>
        <dbReference type="ARBA" id="ARBA00004571"/>
    </source>
</evidence>
<accession>V8C9L6</accession>
<reference evidence="10 11" key="1">
    <citation type="journal article" date="2014" name="Genome Announc.">
        <title>Draft genome sequences of six enterohepatic helicobacter species isolated from humans and one from rhesus macaques.</title>
        <authorList>
            <person name="Shen Z."/>
            <person name="Sheh A."/>
            <person name="Young S.K."/>
            <person name="Abouelliel A."/>
            <person name="Ward D.V."/>
            <person name="Earl A.M."/>
            <person name="Fox J.G."/>
        </authorList>
    </citation>
    <scope>NUCLEOTIDE SEQUENCE [LARGE SCALE GENOMIC DNA]</scope>
    <source>
        <strain evidence="10 11">MIT 99-5501</strain>
    </source>
</reference>
<evidence type="ECO:0000313" key="11">
    <source>
        <dbReference type="Proteomes" id="UP000018731"/>
    </source>
</evidence>
<dbReference type="GO" id="GO:0015344">
    <property type="term" value="F:siderophore uptake transmembrane transporter activity"/>
    <property type="evidence" value="ECO:0007669"/>
    <property type="project" value="TreeGrafter"/>
</dbReference>
<dbReference type="GO" id="GO:0009279">
    <property type="term" value="C:cell outer membrane"/>
    <property type="evidence" value="ECO:0007669"/>
    <property type="project" value="UniProtKB-SubCell"/>
</dbReference>
<keyword evidence="11" id="KW-1185">Reference proteome</keyword>
<keyword evidence="3 8" id="KW-1134">Transmembrane beta strand</keyword>
<dbReference type="InterPro" id="IPR036942">
    <property type="entry name" value="Beta-barrel_TonB_sf"/>
</dbReference>
<keyword evidence="2 8" id="KW-0813">Transport</keyword>
<dbReference type="InterPro" id="IPR000531">
    <property type="entry name" value="Beta-barrel_TonB"/>
</dbReference>
<evidence type="ECO:0000256" key="7">
    <source>
        <dbReference type="ARBA" id="ARBA00023237"/>
    </source>
</evidence>
<dbReference type="eggNOG" id="COG4771">
    <property type="taxonomic scope" value="Bacteria"/>
</dbReference>
<evidence type="ECO:0000256" key="4">
    <source>
        <dbReference type="ARBA" id="ARBA00022692"/>
    </source>
</evidence>
<dbReference type="EMBL" id="AZJI01000004">
    <property type="protein sequence ID" value="ETD24098.1"/>
    <property type="molecule type" value="Genomic_DNA"/>
</dbReference>
<keyword evidence="4 8" id="KW-0812">Transmembrane</keyword>
<dbReference type="Gene3D" id="2.40.170.20">
    <property type="entry name" value="TonB-dependent receptor, beta-barrel domain"/>
    <property type="match status" value="1"/>
</dbReference>
<evidence type="ECO:0000259" key="9">
    <source>
        <dbReference type="Pfam" id="PF00593"/>
    </source>
</evidence>
<gene>
    <name evidence="10" type="ORF">HMPREF2086_00845</name>
</gene>
<evidence type="ECO:0000313" key="10">
    <source>
        <dbReference type="EMBL" id="ETD24098.1"/>
    </source>
</evidence>
<name>V8C9L6_9HELI</name>
<dbReference type="PANTHER" id="PTHR30069:SF37">
    <property type="entry name" value="FERRIC VIBRIOBACTIN RECEPTOR VIUA"/>
    <property type="match status" value="1"/>
</dbReference>
<keyword evidence="6 8" id="KW-0472">Membrane</keyword>
<evidence type="ECO:0000256" key="8">
    <source>
        <dbReference type="PROSITE-ProRule" id="PRU01360"/>
    </source>
</evidence>
<evidence type="ECO:0000256" key="2">
    <source>
        <dbReference type="ARBA" id="ARBA00022448"/>
    </source>
</evidence>
<dbReference type="PROSITE" id="PS52016">
    <property type="entry name" value="TONB_DEPENDENT_REC_3"/>
    <property type="match status" value="1"/>
</dbReference>
<proteinExistence type="inferred from homology"/>
<protein>
    <recommendedName>
        <fullName evidence="9">TonB-dependent receptor-like beta-barrel domain-containing protein</fullName>
    </recommendedName>
</protein>
<dbReference type="GO" id="GO:0044718">
    <property type="term" value="P:siderophore transmembrane transport"/>
    <property type="evidence" value="ECO:0007669"/>
    <property type="project" value="TreeGrafter"/>
</dbReference>
<comment type="similarity">
    <text evidence="8">Belongs to the TonB-dependent receptor family.</text>
</comment>
<dbReference type="HOGENOM" id="CLU_620760_0_0_7"/>
<feature type="domain" description="TonB-dependent receptor-like beta-barrel" evidence="9">
    <location>
        <begin position="15"/>
        <end position="408"/>
    </location>
</feature>
<dbReference type="PATRIC" id="fig|1357400.3.peg.1165"/>
<comment type="caution">
    <text evidence="10">The sequence shown here is derived from an EMBL/GenBank/DDBJ whole genome shotgun (WGS) entry which is preliminary data.</text>
</comment>
<organism evidence="10 11">
    <name type="scientific">Helicobacter macacae MIT 99-5501</name>
    <dbReference type="NCBI Taxonomy" id="1357400"/>
    <lineage>
        <taxon>Bacteria</taxon>
        <taxon>Pseudomonadati</taxon>
        <taxon>Campylobacterota</taxon>
        <taxon>Epsilonproteobacteria</taxon>
        <taxon>Campylobacterales</taxon>
        <taxon>Helicobacteraceae</taxon>
        <taxon>Helicobacter</taxon>
    </lineage>
</organism>
<keyword evidence="5" id="KW-0798">TonB box</keyword>